<comment type="subunit">
    <text evidence="5">Homodimer.</text>
</comment>
<evidence type="ECO:0000256" key="1">
    <source>
        <dbReference type="ARBA" id="ARBA00022603"/>
    </source>
</evidence>
<dbReference type="NCBIfam" id="NF000986">
    <property type="entry name" value="PRK00103.1-4"/>
    <property type="match status" value="1"/>
</dbReference>
<dbReference type="InterPro" id="IPR029026">
    <property type="entry name" value="tRNA_m1G_MTases_N"/>
</dbReference>
<dbReference type="AlphaFoldDB" id="A0A841HM33"/>
<evidence type="ECO:0000313" key="6">
    <source>
        <dbReference type="EMBL" id="MBB6094301.1"/>
    </source>
</evidence>
<dbReference type="EC" id="2.1.1.177" evidence="5"/>
<dbReference type="EMBL" id="JACHHZ010000003">
    <property type="protein sequence ID" value="MBB6094301.1"/>
    <property type="molecule type" value="Genomic_DNA"/>
</dbReference>
<dbReference type="Gene3D" id="3.40.1280.10">
    <property type="match status" value="1"/>
</dbReference>
<dbReference type="InterPro" id="IPR029028">
    <property type="entry name" value="Alpha/beta_knot_MTases"/>
</dbReference>
<dbReference type="PIRSF" id="PIRSF004505">
    <property type="entry name" value="MT_bac"/>
    <property type="match status" value="1"/>
</dbReference>
<feature type="binding site" evidence="5">
    <location>
        <position position="72"/>
    </location>
    <ligand>
        <name>S-adenosyl-L-methionine</name>
        <dbReference type="ChEBI" id="CHEBI:59789"/>
    </ligand>
</feature>
<sequence>MLLRLIAAGTKLPGWVNEGFADYAGRFTSDYRLELKEIPLGQRSGGNPVQAIAKEGERMRAALPPRAYIVALQVTGKSMTSEQLAKFLQARAQDGRDVAFLIGGPDGIAPELDADADFRWSLSALTLPHALARVMVAEALYRAVMIVKGHPYHRA</sequence>
<dbReference type="Pfam" id="PF02590">
    <property type="entry name" value="SPOUT_MTase"/>
    <property type="match status" value="1"/>
</dbReference>
<keyword evidence="7" id="KW-1185">Reference proteome</keyword>
<dbReference type="RefSeq" id="WP_184333447.1">
    <property type="nucleotide sequence ID" value="NZ_JACHHZ010000003.1"/>
</dbReference>
<evidence type="ECO:0000256" key="2">
    <source>
        <dbReference type="ARBA" id="ARBA00022679"/>
    </source>
</evidence>
<dbReference type="HAMAP" id="MF_00658">
    <property type="entry name" value="23SrRNA_methyltr_H"/>
    <property type="match status" value="1"/>
</dbReference>
<dbReference type="PANTHER" id="PTHR33603:SF1">
    <property type="entry name" value="RIBOSOMAL RNA LARGE SUBUNIT METHYLTRANSFERASE H"/>
    <property type="match status" value="1"/>
</dbReference>
<dbReference type="Proteomes" id="UP000588068">
    <property type="component" value="Unassembled WGS sequence"/>
</dbReference>
<keyword evidence="3 5" id="KW-0949">S-adenosyl-L-methionine</keyword>
<dbReference type="GO" id="GO:0005737">
    <property type="term" value="C:cytoplasm"/>
    <property type="evidence" value="ECO:0007669"/>
    <property type="project" value="UniProtKB-SubCell"/>
</dbReference>
<proteinExistence type="inferred from homology"/>
<dbReference type="InterPro" id="IPR003742">
    <property type="entry name" value="RlmH-like"/>
</dbReference>
<evidence type="ECO:0000256" key="5">
    <source>
        <dbReference type="HAMAP-Rule" id="MF_00658"/>
    </source>
</evidence>
<comment type="similarity">
    <text evidence="4 5">Belongs to the RNA methyltransferase RlmH family.</text>
</comment>
<keyword evidence="1 5" id="KW-0489">Methyltransferase</keyword>
<dbReference type="PANTHER" id="PTHR33603">
    <property type="entry name" value="METHYLTRANSFERASE"/>
    <property type="match status" value="1"/>
</dbReference>
<feature type="binding site" evidence="5">
    <location>
        <position position="103"/>
    </location>
    <ligand>
        <name>S-adenosyl-L-methionine</name>
        <dbReference type="ChEBI" id="CHEBI:59789"/>
    </ligand>
</feature>
<keyword evidence="5" id="KW-0698">rRNA processing</keyword>
<feature type="binding site" evidence="5">
    <location>
        <begin position="122"/>
        <end position="127"/>
    </location>
    <ligand>
        <name>S-adenosyl-L-methionine</name>
        <dbReference type="ChEBI" id="CHEBI:59789"/>
    </ligand>
</feature>
<comment type="catalytic activity">
    <reaction evidence="5">
        <text>pseudouridine(1915) in 23S rRNA + S-adenosyl-L-methionine = N(3)-methylpseudouridine(1915) in 23S rRNA + S-adenosyl-L-homocysteine + H(+)</text>
        <dbReference type="Rhea" id="RHEA:42752"/>
        <dbReference type="Rhea" id="RHEA-COMP:10221"/>
        <dbReference type="Rhea" id="RHEA-COMP:10222"/>
        <dbReference type="ChEBI" id="CHEBI:15378"/>
        <dbReference type="ChEBI" id="CHEBI:57856"/>
        <dbReference type="ChEBI" id="CHEBI:59789"/>
        <dbReference type="ChEBI" id="CHEBI:65314"/>
        <dbReference type="ChEBI" id="CHEBI:74486"/>
        <dbReference type="EC" id="2.1.1.177"/>
    </reaction>
</comment>
<dbReference type="CDD" id="cd18081">
    <property type="entry name" value="RlmH-like"/>
    <property type="match status" value="1"/>
</dbReference>
<evidence type="ECO:0000256" key="3">
    <source>
        <dbReference type="ARBA" id="ARBA00022691"/>
    </source>
</evidence>
<dbReference type="GO" id="GO:0070038">
    <property type="term" value="F:rRNA (pseudouridine-N3-)-methyltransferase activity"/>
    <property type="evidence" value="ECO:0007669"/>
    <property type="project" value="UniProtKB-UniRule"/>
</dbReference>
<reference evidence="6 7" key="1">
    <citation type="submission" date="2020-08" db="EMBL/GenBank/DDBJ databases">
        <title>Genomic Encyclopedia of Type Strains, Phase IV (KMG-IV): sequencing the most valuable type-strain genomes for metagenomic binning, comparative biology and taxonomic classification.</title>
        <authorList>
            <person name="Goeker M."/>
        </authorList>
    </citation>
    <scope>NUCLEOTIDE SEQUENCE [LARGE SCALE GENOMIC DNA]</scope>
    <source>
        <strain evidence="6 7">DSM 26723</strain>
    </source>
</reference>
<protein>
    <recommendedName>
        <fullName evidence="5">Ribosomal RNA large subunit methyltransferase H</fullName>
        <ecNumber evidence="5">2.1.1.177</ecNumber>
    </recommendedName>
    <alternativeName>
        <fullName evidence="5">23S rRNA (pseudouridine1915-N3)-methyltransferase</fullName>
    </alternativeName>
    <alternativeName>
        <fullName evidence="5">23S rRNA m3Psi1915 methyltransferase</fullName>
    </alternativeName>
    <alternativeName>
        <fullName evidence="5">rRNA (pseudouridine-N3-)-methyltransferase RlmH</fullName>
    </alternativeName>
</protein>
<accession>A0A841HM33</accession>
<gene>
    <name evidence="5" type="primary">rlmH</name>
    <name evidence="6" type="ORF">HNQ60_003182</name>
</gene>
<comment type="subcellular location">
    <subcellularLocation>
        <location evidence="5">Cytoplasm</location>
    </subcellularLocation>
</comment>
<keyword evidence="2 5" id="KW-0808">Transferase</keyword>
<keyword evidence="5" id="KW-0963">Cytoplasm</keyword>
<organism evidence="6 7">
    <name type="scientific">Povalibacter uvarum</name>
    <dbReference type="NCBI Taxonomy" id="732238"/>
    <lineage>
        <taxon>Bacteria</taxon>
        <taxon>Pseudomonadati</taxon>
        <taxon>Pseudomonadota</taxon>
        <taxon>Gammaproteobacteria</taxon>
        <taxon>Steroidobacterales</taxon>
        <taxon>Steroidobacteraceae</taxon>
        <taxon>Povalibacter</taxon>
    </lineage>
</organism>
<name>A0A841HM33_9GAMM</name>
<comment type="function">
    <text evidence="5">Specifically methylates the pseudouridine at position 1915 (m3Psi1915) in 23S rRNA.</text>
</comment>
<dbReference type="SUPFAM" id="SSF75217">
    <property type="entry name" value="alpha/beta knot"/>
    <property type="match status" value="1"/>
</dbReference>
<evidence type="ECO:0000313" key="7">
    <source>
        <dbReference type="Proteomes" id="UP000588068"/>
    </source>
</evidence>
<dbReference type="NCBIfam" id="TIGR00246">
    <property type="entry name" value="tRNA_RlmH_YbeA"/>
    <property type="match status" value="1"/>
</dbReference>
<evidence type="ECO:0000256" key="4">
    <source>
        <dbReference type="ARBA" id="ARBA00038303"/>
    </source>
</evidence>
<comment type="caution">
    <text evidence="6">The sequence shown here is derived from an EMBL/GenBank/DDBJ whole genome shotgun (WGS) entry which is preliminary data.</text>
</comment>